<keyword evidence="1" id="KW-1133">Transmembrane helix</keyword>
<proteinExistence type="predicted"/>
<keyword evidence="3" id="KW-1185">Reference proteome</keyword>
<feature type="transmembrane region" description="Helical" evidence="1">
    <location>
        <begin position="90"/>
        <end position="109"/>
    </location>
</feature>
<name>A0ABW4ZT21_9BACL</name>
<evidence type="ECO:0000256" key="1">
    <source>
        <dbReference type="SAM" id="Phobius"/>
    </source>
</evidence>
<feature type="transmembrane region" description="Helical" evidence="1">
    <location>
        <begin position="33"/>
        <end position="52"/>
    </location>
</feature>
<feature type="transmembrane region" description="Helical" evidence="1">
    <location>
        <begin position="64"/>
        <end position="83"/>
    </location>
</feature>
<evidence type="ECO:0000313" key="2">
    <source>
        <dbReference type="EMBL" id="MFD2168873.1"/>
    </source>
</evidence>
<sequence>MNLVLWTFATLLAGFFAVQILQEWVAKRKMNQLVWLIGFFLYCVSAFGSAWSYLFGWDETVYRLWYVAAASLVAFLGAGQLYFTLKPRWANVFLVFVIGVTLVMLFKALTVPVDLAVLEGAQGEIGGAALPSDVRVFSPILTIPGSLALIGGALFTAVVRRSKSGLWIGIGALIIAMGGTITRFDLPQMLPIANSIGIGLIYYGYALAQRRALQRKLA</sequence>
<feature type="transmembrane region" description="Helical" evidence="1">
    <location>
        <begin position="190"/>
        <end position="208"/>
    </location>
</feature>
<keyword evidence="1" id="KW-0472">Membrane</keyword>
<dbReference type="EMBL" id="JBHUIO010000002">
    <property type="protein sequence ID" value="MFD2168873.1"/>
    <property type="molecule type" value="Genomic_DNA"/>
</dbReference>
<keyword evidence="1" id="KW-0812">Transmembrane</keyword>
<dbReference type="Proteomes" id="UP001597343">
    <property type="component" value="Unassembled WGS sequence"/>
</dbReference>
<dbReference type="RefSeq" id="WP_386043931.1">
    <property type="nucleotide sequence ID" value="NZ_JBHUIO010000002.1"/>
</dbReference>
<accession>A0ABW4ZT21</accession>
<organism evidence="2 3">
    <name type="scientific">Tumebacillus lipolyticus</name>
    <dbReference type="NCBI Taxonomy" id="1280370"/>
    <lineage>
        <taxon>Bacteria</taxon>
        <taxon>Bacillati</taxon>
        <taxon>Bacillota</taxon>
        <taxon>Bacilli</taxon>
        <taxon>Bacillales</taxon>
        <taxon>Alicyclobacillaceae</taxon>
        <taxon>Tumebacillus</taxon>
    </lineage>
</organism>
<reference evidence="3" key="1">
    <citation type="journal article" date="2019" name="Int. J. Syst. Evol. Microbiol.">
        <title>The Global Catalogue of Microorganisms (GCM) 10K type strain sequencing project: providing services to taxonomists for standard genome sequencing and annotation.</title>
        <authorList>
            <consortium name="The Broad Institute Genomics Platform"/>
            <consortium name="The Broad Institute Genome Sequencing Center for Infectious Disease"/>
            <person name="Wu L."/>
            <person name="Ma J."/>
        </authorList>
    </citation>
    <scope>NUCLEOTIDE SEQUENCE [LARGE SCALE GENOMIC DNA]</scope>
    <source>
        <strain evidence="3">CGMCC 1.13574</strain>
    </source>
</reference>
<comment type="caution">
    <text evidence="2">The sequence shown here is derived from an EMBL/GenBank/DDBJ whole genome shotgun (WGS) entry which is preliminary data.</text>
</comment>
<feature type="transmembrane region" description="Helical" evidence="1">
    <location>
        <begin position="166"/>
        <end position="184"/>
    </location>
</feature>
<gene>
    <name evidence="2" type="ORF">ACFSOY_02415</name>
</gene>
<protein>
    <submittedName>
        <fullName evidence="2">Uncharacterized protein</fullName>
    </submittedName>
</protein>
<feature type="transmembrane region" description="Helical" evidence="1">
    <location>
        <begin position="136"/>
        <end position="159"/>
    </location>
</feature>
<feature type="transmembrane region" description="Helical" evidence="1">
    <location>
        <begin position="6"/>
        <end position="26"/>
    </location>
</feature>
<evidence type="ECO:0000313" key="3">
    <source>
        <dbReference type="Proteomes" id="UP001597343"/>
    </source>
</evidence>